<proteinExistence type="inferred from homology"/>
<name>H1CXY9_9FIRM</name>
<protein>
    <recommendedName>
        <fullName evidence="9">CDP-glycerol:poly(Glycerophosphate) glycerophosphotransferase</fullName>
    </recommendedName>
</protein>
<dbReference type="STRING" id="742743.HMPREF9453_00227"/>
<organism evidence="7 8">
    <name type="scientific">Dialister succinatiphilus YIT 11850</name>
    <dbReference type="NCBI Taxonomy" id="742743"/>
    <lineage>
        <taxon>Bacteria</taxon>
        <taxon>Bacillati</taxon>
        <taxon>Bacillota</taxon>
        <taxon>Negativicutes</taxon>
        <taxon>Veillonellales</taxon>
        <taxon>Veillonellaceae</taxon>
        <taxon>Dialister</taxon>
    </lineage>
</organism>
<dbReference type="SUPFAM" id="SSF53756">
    <property type="entry name" value="UDP-Glycosyltransferase/glycogen phosphorylase"/>
    <property type="match status" value="1"/>
</dbReference>
<dbReference type="GO" id="GO:0047355">
    <property type="term" value="F:CDP-glycerol glycerophosphotransferase activity"/>
    <property type="evidence" value="ECO:0007669"/>
    <property type="project" value="InterPro"/>
</dbReference>
<keyword evidence="4" id="KW-0808">Transferase</keyword>
<dbReference type="InterPro" id="IPR043148">
    <property type="entry name" value="TagF_C"/>
</dbReference>
<evidence type="ECO:0008006" key="9">
    <source>
        <dbReference type="Google" id="ProtNLM"/>
    </source>
</evidence>
<dbReference type="InterPro" id="IPR051612">
    <property type="entry name" value="Teichoic_Acid_Biosynth"/>
</dbReference>
<sequence length="391" mass="45539">MKKVVDMLTWAKDACLYWMHKNHKRDMNLWVFGCWGGNKYADNAKYLFEYINENYPSIRAVWITAKTEIIDTLANAGFEVYLADTELAEKVLRQAGVAFFTNSLNDFGMHPYLNGAKICALFHGVGFKNELRELDNQNTLKAKLKGLKHAIYDLSYTDYIFTTSQFAREKFYRQQYNAKLNSIILTGQPRNDALFDESGKPFPAERTILYLPTFRENKEGQIRLEKVINDLLTYSELNDLLKNYGYTLLIKPHYLTKVHKEKRLTNIQVLNDSDVTDVQKLLAKVGMLITDYSSAIGDFALLNRPIIFYSYDLEDYCKNSHMDPAYLSILHETYVKNKEELYATLAKLFQEKIYYQSTAESINSYLNEQLLRNGGYCRNVCQYLFENENIK</sequence>
<dbReference type="EMBL" id="ADLT01000007">
    <property type="protein sequence ID" value="EHO63867.1"/>
    <property type="molecule type" value="Genomic_DNA"/>
</dbReference>
<dbReference type="HOGENOM" id="CLU_029598_1_1_9"/>
<comment type="subcellular location">
    <subcellularLocation>
        <location evidence="1">Cell membrane</location>
        <topology evidence="1">Peripheral membrane protein</topology>
    </subcellularLocation>
</comment>
<comment type="caution">
    <text evidence="7">The sequence shown here is derived from an EMBL/GenBank/DDBJ whole genome shotgun (WGS) entry which is preliminary data.</text>
</comment>
<dbReference type="RefSeq" id="WP_008858733.1">
    <property type="nucleotide sequence ID" value="NZ_JH591187.1"/>
</dbReference>
<dbReference type="OrthoDB" id="9811865at2"/>
<evidence type="ECO:0000313" key="8">
    <source>
        <dbReference type="Proteomes" id="UP000003277"/>
    </source>
</evidence>
<gene>
    <name evidence="7" type="ORF">HMPREF9453_00227</name>
</gene>
<dbReference type="InterPro" id="IPR007554">
    <property type="entry name" value="Glycerophosphate_synth"/>
</dbReference>
<evidence type="ECO:0000256" key="3">
    <source>
        <dbReference type="ARBA" id="ARBA00022475"/>
    </source>
</evidence>
<dbReference type="Proteomes" id="UP000003277">
    <property type="component" value="Unassembled WGS sequence"/>
</dbReference>
<keyword evidence="3" id="KW-1003">Cell membrane</keyword>
<accession>H1CXY9</accession>
<comment type="similarity">
    <text evidence="2">Belongs to the CDP-glycerol glycerophosphotransferase family.</text>
</comment>
<keyword evidence="8" id="KW-1185">Reference proteome</keyword>
<reference evidence="7 8" key="1">
    <citation type="submission" date="2011-11" db="EMBL/GenBank/DDBJ databases">
        <title>The Genome Sequence of Dialister succinatiphilus YIT 11850.</title>
        <authorList>
            <consortium name="The Broad Institute Genome Sequencing Platform"/>
            <person name="Earl A."/>
            <person name="Ward D."/>
            <person name="Feldgarden M."/>
            <person name="Gevers D."/>
            <person name="Morotomi M."/>
            <person name="Young S.K."/>
            <person name="Zeng Q."/>
            <person name="Gargeya S."/>
            <person name="Fitzgerald M."/>
            <person name="Haas B."/>
            <person name="Abouelleil A."/>
            <person name="Alvarado L."/>
            <person name="Arachchi H.M."/>
            <person name="Berlin A."/>
            <person name="Brown A."/>
            <person name="Chapman S.B."/>
            <person name="Dunbar C."/>
            <person name="Gearin G."/>
            <person name="Goldberg J."/>
            <person name="Griggs A."/>
            <person name="Gujja S."/>
            <person name="Heiman D."/>
            <person name="Howarth C."/>
            <person name="Lui A."/>
            <person name="MacDonald P.J.P."/>
            <person name="Montmayeur A."/>
            <person name="Murphy C."/>
            <person name="Neiman D."/>
            <person name="Pearson M."/>
            <person name="Priest M."/>
            <person name="Roberts A."/>
            <person name="Saif S."/>
            <person name="Shea T."/>
            <person name="Sisk P."/>
            <person name="Stolte C."/>
            <person name="Sykes S."/>
            <person name="Wortman J."/>
            <person name="Nusbaum C."/>
            <person name="Birren B."/>
        </authorList>
    </citation>
    <scope>NUCLEOTIDE SEQUENCE [LARGE SCALE GENOMIC DNA]</scope>
    <source>
        <strain evidence="7 8">YIT 11850</strain>
    </source>
</reference>
<dbReference type="GO" id="GO:0005886">
    <property type="term" value="C:plasma membrane"/>
    <property type="evidence" value="ECO:0007669"/>
    <property type="project" value="UniProtKB-SubCell"/>
</dbReference>
<dbReference type="PATRIC" id="fig|742743.3.peg.228"/>
<evidence type="ECO:0000256" key="6">
    <source>
        <dbReference type="ARBA" id="ARBA00023136"/>
    </source>
</evidence>
<dbReference type="Pfam" id="PF04464">
    <property type="entry name" value="Glyphos_transf"/>
    <property type="match status" value="1"/>
</dbReference>
<keyword evidence="6" id="KW-0472">Membrane</keyword>
<evidence type="ECO:0000313" key="7">
    <source>
        <dbReference type="EMBL" id="EHO63867.1"/>
    </source>
</evidence>
<dbReference type="GO" id="GO:0019350">
    <property type="term" value="P:teichoic acid biosynthetic process"/>
    <property type="evidence" value="ECO:0007669"/>
    <property type="project" value="UniProtKB-KW"/>
</dbReference>
<evidence type="ECO:0000256" key="2">
    <source>
        <dbReference type="ARBA" id="ARBA00010488"/>
    </source>
</evidence>
<evidence type="ECO:0000256" key="4">
    <source>
        <dbReference type="ARBA" id="ARBA00022679"/>
    </source>
</evidence>
<dbReference type="PANTHER" id="PTHR37316:SF3">
    <property type="entry name" value="TEICHOIC ACID GLYCEROL-PHOSPHATE TRANSFERASE"/>
    <property type="match status" value="1"/>
</dbReference>
<keyword evidence="5" id="KW-0777">Teichoic acid biosynthesis</keyword>
<dbReference type="InterPro" id="IPR043149">
    <property type="entry name" value="TagF_N"/>
</dbReference>
<dbReference type="PANTHER" id="PTHR37316">
    <property type="entry name" value="TEICHOIC ACID GLYCEROL-PHOSPHATE PRIMASE"/>
    <property type="match status" value="1"/>
</dbReference>
<dbReference type="Gene3D" id="3.40.50.11820">
    <property type="match status" value="1"/>
</dbReference>
<dbReference type="Gene3D" id="3.40.50.12580">
    <property type="match status" value="1"/>
</dbReference>
<dbReference type="AlphaFoldDB" id="H1CXY9"/>
<evidence type="ECO:0000256" key="1">
    <source>
        <dbReference type="ARBA" id="ARBA00004202"/>
    </source>
</evidence>
<dbReference type="eggNOG" id="COG1887">
    <property type="taxonomic scope" value="Bacteria"/>
</dbReference>
<evidence type="ECO:0000256" key="5">
    <source>
        <dbReference type="ARBA" id="ARBA00022944"/>
    </source>
</evidence>